<evidence type="ECO:0000313" key="1">
    <source>
        <dbReference type="EMBL" id="GJS81479.1"/>
    </source>
</evidence>
<keyword evidence="2" id="KW-1185">Reference proteome</keyword>
<gene>
    <name evidence="1" type="ORF">Tco_0748020</name>
</gene>
<dbReference type="EMBL" id="BQNB010010750">
    <property type="protein sequence ID" value="GJS81479.1"/>
    <property type="molecule type" value="Genomic_DNA"/>
</dbReference>
<comment type="caution">
    <text evidence="1">The sequence shown here is derived from an EMBL/GenBank/DDBJ whole genome shotgun (WGS) entry which is preliminary data.</text>
</comment>
<reference evidence="1" key="1">
    <citation type="journal article" date="2022" name="Int. J. Mol. Sci.">
        <title>Draft Genome of Tanacetum Coccineum: Genomic Comparison of Closely Related Tanacetum-Family Plants.</title>
        <authorList>
            <person name="Yamashiro T."/>
            <person name="Shiraishi A."/>
            <person name="Nakayama K."/>
            <person name="Satake H."/>
        </authorList>
    </citation>
    <scope>NUCLEOTIDE SEQUENCE</scope>
</reference>
<name>A0ABQ4YUI4_9ASTR</name>
<organism evidence="1 2">
    <name type="scientific">Tanacetum coccineum</name>
    <dbReference type="NCBI Taxonomy" id="301880"/>
    <lineage>
        <taxon>Eukaryota</taxon>
        <taxon>Viridiplantae</taxon>
        <taxon>Streptophyta</taxon>
        <taxon>Embryophyta</taxon>
        <taxon>Tracheophyta</taxon>
        <taxon>Spermatophyta</taxon>
        <taxon>Magnoliopsida</taxon>
        <taxon>eudicotyledons</taxon>
        <taxon>Gunneridae</taxon>
        <taxon>Pentapetalae</taxon>
        <taxon>asterids</taxon>
        <taxon>campanulids</taxon>
        <taxon>Asterales</taxon>
        <taxon>Asteraceae</taxon>
        <taxon>Asteroideae</taxon>
        <taxon>Anthemideae</taxon>
        <taxon>Anthemidinae</taxon>
        <taxon>Tanacetum</taxon>
    </lineage>
</organism>
<evidence type="ECO:0000313" key="2">
    <source>
        <dbReference type="Proteomes" id="UP001151760"/>
    </source>
</evidence>
<sequence length="119" mass="13577">MIDGTAGNRLLRMARPQHRHVRAGIINSSSQCHEAETVNKGRCNGRIQKNLLDRVSQLHWPFSLPKRLKADNTIIFASVLDSCTTCVLDDEQKVYMELCPNEILIDLDGPRLYKRTFVI</sequence>
<reference evidence="1" key="2">
    <citation type="submission" date="2022-01" db="EMBL/GenBank/DDBJ databases">
        <authorList>
            <person name="Yamashiro T."/>
            <person name="Shiraishi A."/>
            <person name="Satake H."/>
            <person name="Nakayama K."/>
        </authorList>
    </citation>
    <scope>NUCLEOTIDE SEQUENCE</scope>
</reference>
<protein>
    <submittedName>
        <fullName evidence="1">Uncharacterized protein</fullName>
    </submittedName>
</protein>
<accession>A0ABQ4YUI4</accession>
<proteinExistence type="predicted"/>
<dbReference type="Proteomes" id="UP001151760">
    <property type="component" value="Unassembled WGS sequence"/>
</dbReference>